<reference evidence="4" key="1">
    <citation type="submission" date="2017-03" db="EMBL/GenBank/DDBJ databases">
        <authorList>
            <person name="Falquet L."/>
            <person name="Falquet L."/>
        </authorList>
    </citation>
    <scope>NUCLEOTIDE SEQUENCE [LARGE SCALE GENOMIC DNA]</scope>
</reference>
<protein>
    <submittedName>
        <fullName evidence="3">Transposase DDE domain protein</fullName>
    </submittedName>
</protein>
<dbReference type="InterPro" id="IPR047629">
    <property type="entry name" value="IS1182_transpos"/>
</dbReference>
<name>A0A1U6J2G1_9CLOT</name>
<dbReference type="EMBL" id="LT799839">
    <property type="protein sequence ID" value="SLK14461.1"/>
    <property type="molecule type" value="Genomic_DNA"/>
</dbReference>
<accession>A0A1U6J2G1</accession>
<dbReference type="Pfam" id="PF13751">
    <property type="entry name" value="DDE_Tnp_1_6"/>
    <property type="match status" value="1"/>
</dbReference>
<evidence type="ECO:0000259" key="1">
    <source>
        <dbReference type="Pfam" id="PF05598"/>
    </source>
</evidence>
<dbReference type="PANTHER" id="PTHR33408">
    <property type="entry name" value="TRANSPOSASE"/>
    <property type="match status" value="1"/>
</dbReference>
<gene>
    <name evidence="3" type="ORF">CCH01_06850</name>
</gene>
<feature type="domain" description="Transposase InsH N-terminal" evidence="1">
    <location>
        <begin position="28"/>
        <end position="119"/>
    </location>
</feature>
<dbReference type="AlphaFoldDB" id="A0A1U6J2G1"/>
<dbReference type="InterPro" id="IPR008490">
    <property type="entry name" value="Transposase_InsH_N"/>
</dbReference>
<keyword evidence="4" id="KW-1185">Reference proteome</keyword>
<dbReference type="Pfam" id="PF05598">
    <property type="entry name" value="DUF772"/>
    <property type="match status" value="1"/>
</dbReference>
<evidence type="ECO:0000313" key="4">
    <source>
        <dbReference type="Proteomes" id="UP000190476"/>
    </source>
</evidence>
<dbReference type="Proteomes" id="UP000190476">
    <property type="component" value="Chromosome I"/>
</dbReference>
<proteinExistence type="predicted"/>
<feature type="domain" description="Transposase DDE" evidence="2">
    <location>
        <begin position="393"/>
        <end position="526"/>
    </location>
</feature>
<sequence length="545" mass="63594">MFFMQLKNILQQNYTVNRKFYQLKLPFDIDCIIPENDSVRLLSQFVEEMDLTDLYSTYSKIRENQVSPTNMLKIVLYGYMNGFYSSRDIETACLRDINFMFLLEGASAPDHSTFARFRSLHFAPCAEKILAEMSNFLYEIGEISGRSIFIDGTKIEAYANKYTFVWKKAVTKNMAKLLTKIADLVKECEELYGIKLIYKNKVQMRHVKKLKKRLYELKKIETIEFVHGCGKRKSPLQKSIEKLEEYLSKFKEYNQKVYTCGERNSYSKTDNDATFMRMKEDSMKNGQLKPAYNVQHGVDAEYISWLTVGPQPTDTTTLIPFLKSMEWHLNFKYSKIVADAGYESEENYSFIEDNNQIAFIKPSNYEISKTRKYKNDIGRIENMDYDAENDLFICQNGKTLKVNGIKFKKSKTGYESEKTIYSCEDCSNCSFKSKCIKGNNSKIPLGERTKKLETSKKFNRQRKEDLERIITDEGILLRMNRSIQAEGSFAQVKHDMNFRRFMCRGQKNVLAESILIAMAHNVNKLHNKIQSNRTGKHLFELKEAL</sequence>
<dbReference type="PANTHER" id="PTHR33408:SF2">
    <property type="entry name" value="TRANSPOSASE DDE DOMAIN-CONTAINING PROTEIN"/>
    <property type="match status" value="1"/>
</dbReference>
<evidence type="ECO:0000259" key="2">
    <source>
        <dbReference type="Pfam" id="PF13751"/>
    </source>
</evidence>
<dbReference type="NCBIfam" id="NF033551">
    <property type="entry name" value="transpos_IS1182"/>
    <property type="match status" value="1"/>
</dbReference>
<dbReference type="InterPro" id="IPR025668">
    <property type="entry name" value="Tnp_DDE_dom"/>
</dbReference>
<organism evidence="3 4">
    <name type="scientific">Clostridium chauvoei JF4335</name>
    <dbReference type="NCBI Taxonomy" id="1351755"/>
    <lineage>
        <taxon>Bacteria</taxon>
        <taxon>Bacillati</taxon>
        <taxon>Bacillota</taxon>
        <taxon>Clostridia</taxon>
        <taxon>Eubacteriales</taxon>
        <taxon>Clostridiaceae</taxon>
        <taxon>Clostridium</taxon>
    </lineage>
</organism>
<evidence type="ECO:0000313" key="3">
    <source>
        <dbReference type="EMBL" id="SLK14461.1"/>
    </source>
</evidence>